<accession>A0A9W7AEJ8</accession>
<feature type="region of interest" description="Disordered" evidence="2">
    <location>
        <begin position="45"/>
        <end position="64"/>
    </location>
</feature>
<keyword evidence="1" id="KW-0175">Coiled coil</keyword>
<feature type="coiled-coil region" evidence="1">
    <location>
        <begin position="64"/>
        <end position="134"/>
    </location>
</feature>
<dbReference type="Proteomes" id="UP001162640">
    <property type="component" value="Unassembled WGS sequence"/>
</dbReference>
<evidence type="ECO:0000313" key="3">
    <source>
        <dbReference type="EMBL" id="GMH67793.1"/>
    </source>
</evidence>
<gene>
    <name evidence="3" type="ORF">TL16_g04770</name>
</gene>
<protein>
    <submittedName>
        <fullName evidence="3">Uncharacterized protein</fullName>
    </submittedName>
</protein>
<evidence type="ECO:0000313" key="4">
    <source>
        <dbReference type="Proteomes" id="UP001162640"/>
    </source>
</evidence>
<feature type="region of interest" description="Disordered" evidence="2">
    <location>
        <begin position="1"/>
        <end position="22"/>
    </location>
</feature>
<dbReference type="AlphaFoldDB" id="A0A9W7AEJ8"/>
<name>A0A9W7AEJ8_9STRA</name>
<proteinExistence type="predicted"/>
<dbReference type="EMBL" id="BLQM01000134">
    <property type="protein sequence ID" value="GMH67793.1"/>
    <property type="molecule type" value="Genomic_DNA"/>
</dbReference>
<evidence type="ECO:0000256" key="2">
    <source>
        <dbReference type="SAM" id="MobiDB-lite"/>
    </source>
</evidence>
<reference evidence="4" key="1">
    <citation type="journal article" date="2023" name="Commun. Biol.">
        <title>Genome analysis of Parmales, the sister group of diatoms, reveals the evolutionary specialization of diatoms from phago-mixotrophs to photoautotrophs.</title>
        <authorList>
            <person name="Ban H."/>
            <person name="Sato S."/>
            <person name="Yoshikawa S."/>
            <person name="Yamada K."/>
            <person name="Nakamura Y."/>
            <person name="Ichinomiya M."/>
            <person name="Sato N."/>
            <person name="Blanc-Mathieu R."/>
            <person name="Endo H."/>
            <person name="Kuwata A."/>
            <person name="Ogata H."/>
        </authorList>
    </citation>
    <scope>NUCLEOTIDE SEQUENCE [LARGE SCALE GENOMIC DNA]</scope>
</reference>
<feature type="compositionally biased region" description="Basic residues" evidence="2">
    <location>
        <begin position="1"/>
        <end position="10"/>
    </location>
</feature>
<evidence type="ECO:0000256" key="1">
    <source>
        <dbReference type="SAM" id="Coils"/>
    </source>
</evidence>
<organism evidence="3 4">
    <name type="scientific">Triparma laevis f. inornata</name>
    <dbReference type="NCBI Taxonomy" id="1714386"/>
    <lineage>
        <taxon>Eukaryota</taxon>
        <taxon>Sar</taxon>
        <taxon>Stramenopiles</taxon>
        <taxon>Ochrophyta</taxon>
        <taxon>Bolidophyceae</taxon>
        <taxon>Parmales</taxon>
        <taxon>Triparmaceae</taxon>
        <taxon>Triparma</taxon>
    </lineage>
</organism>
<sequence length="209" mass="23794">MPPRAQKKKKRNEEGGGGDVFPERVCGTDVFSDEVKVEALVAVKQGREQDRAGGNPQENNVEEIQAEESSMSMLLKEMRSVREEMKGLQEKTRKEIKGVKGEMVNRSEETGQKMESVFEELISVKDELREARKDITALKPRDKFQSNKELKAAARLWCTDRNKAIAKYGHISSWNVSSITSMVLLFGMTTEEIEHGNRWNKDFNQDISL</sequence>
<comment type="caution">
    <text evidence="3">The sequence shown here is derived from an EMBL/GenBank/DDBJ whole genome shotgun (WGS) entry which is preliminary data.</text>
</comment>